<dbReference type="EMBL" id="FIIR01000001">
    <property type="protein sequence ID" value="CYV52536.1"/>
    <property type="molecule type" value="Genomic_DNA"/>
</dbReference>
<accession>A0A0Z8JBQ0</accession>
<dbReference type="RefSeq" id="WP_044755167.1">
    <property type="nucleotide sequence ID" value="NZ_CEEK01000107.1"/>
</dbReference>
<evidence type="ECO:0000313" key="1">
    <source>
        <dbReference type="EMBL" id="CYV52536.1"/>
    </source>
</evidence>
<gene>
    <name evidence="1" type="ORF">ERS132457_00170</name>
</gene>
<dbReference type="Proteomes" id="UP000069831">
    <property type="component" value="Unassembled WGS sequence"/>
</dbReference>
<evidence type="ECO:0000313" key="2">
    <source>
        <dbReference type="Proteomes" id="UP000069831"/>
    </source>
</evidence>
<proteinExistence type="predicted"/>
<dbReference type="AlphaFoldDB" id="A0A0Z8JBQ0"/>
<organism evidence="1 2">
    <name type="scientific">Streptococcus suis</name>
    <dbReference type="NCBI Taxonomy" id="1307"/>
    <lineage>
        <taxon>Bacteria</taxon>
        <taxon>Bacillati</taxon>
        <taxon>Bacillota</taxon>
        <taxon>Bacilli</taxon>
        <taxon>Lactobacillales</taxon>
        <taxon>Streptococcaceae</taxon>
        <taxon>Streptococcus</taxon>
    </lineage>
</organism>
<protein>
    <submittedName>
        <fullName evidence="1">Membrane protein</fullName>
    </submittedName>
</protein>
<sequence length="100" mass="11497">MNLTLLKRLNLVLYGIAIFLFVMLFLPIGQWFDIVSVNFKLTFFIIPFFGLASLPTAIYTKNVRQILLSVILVALYFILFSLVTALSGLFQLNLYPLLYK</sequence>
<reference evidence="1 2" key="1">
    <citation type="submission" date="2016-02" db="EMBL/GenBank/DDBJ databases">
        <authorList>
            <consortium name="Pathogen Informatics"/>
        </authorList>
    </citation>
    <scope>NUCLEOTIDE SEQUENCE [LARGE SCALE GENOMIC DNA]</scope>
    <source>
        <strain evidence="1 2">LSS95</strain>
    </source>
</reference>
<name>A0A0Z8JBQ0_STRSU</name>